<evidence type="ECO:0000313" key="2">
    <source>
        <dbReference type="EMBL" id="GAG31140.1"/>
    </source>
</evidence>
<reference evidence="2" key="1">
    <citation type="journal article" date="2014" name="Front. Microbiol.">
        <title>High frequency of phylogenetically diverse reductive dehalogenase-homologous genes in deep subseafloor sedimentary metagenomes.</title>
        <authorList>
            <person name="Kawai M."/>
            <person name="Futagami T."/>
            <person name="Toyoda A."/>
            <person name="Takaki Y."/>
            <person name="Nishi S."/>
            <person name="Hori S."/>
            <person name="Arai W."/>
            <person name="Tsubouchi T."/>
            <person name="Morono Y."/>
            <person name="Uchiyama I."/>
            <person name="Ito T."/>
            <person name="Fujiyama A."/>
            <person name="Inagaki F."/>
            <person name="Takami H."/>
        </authorList>
    </citation>
    <scope>NUCLEOTIDE SEQUENCE</scope>
    <source>
        <strain evidence="2">Expedition CK06-06</strain>
    </source>
</reference>
<evidence type="ECO:0000259" key="1">
    <source>
        <dbReference type="Pfam" id="PF01261"/>
    </source>
</evidence>
<feature type="domain" description="Xylose isomerase-like TIM barrel" evidence="1">
    <location>
        <begin position="14"/>
        <end position="157"/>
    </location>
</feature>
<sequence>MLVAMRSRSDNPTLEQWHEQIECAKLLGANIVTDLQNMGIPDVPELNGCGFATEVVKMAEENDVKLCLETGRLPMLNKVGEKFESVLYCLDVGYANLDGEYSFRQYVDDLAPRVSHLHLTDNYGQTDDHEPPGLQGGISHENWDYLLKVLSKYDNDIVGSFEMCPCLPDVMIRQAS</sequence>
<dbReference type="Gene3D" id="3.20.20.150">
    <property type="entry name" value="Divalent-metal-dependent TIM barrel enzymes"/>
    <property type="match status" value="1"/>
</dbReference>
<dbReference type="AlphaFoldDB" id="X0WKF7"/>
<comment type="caution">
    <text evidence="2">The sequence shown here is derived from an EMBL/GenBank/DDBJ whole genome shotgun (WGS) entry which is preliminary data.</text>
</comment>
<protein>
    <recommendedName>
        <fullName evidence="1">Xylose isomerase-like TIM barrel domain-containing protein</fullName>
    </recommendedName>
</protein>
<organism evidence="2">
    <name type="scientific">marine sediment metagenome</name>
    <dbReference type="NCBI Taxonomy" id="412755"/>
    <lineage>
        <taxon>unclassified sequences</taxon>
        <taxon>metagenomes</taxon>
        <taxon>ecological metagenomes</taxon>
    </lineage>
</organism>
<accession>X0WKF7</accession>
<feature type="non-terminal residue" evidence="2">
    <location>
        <position position="176"/>
    </location>
</feature>
<proteinExistence type="predicted"/>
<dbReference type="Pfam" id="PF01261">
    <property type="entry name" value="AP_endonuc_2"/>
    <property type="match status" value="1"/>
</dbReference>
<dbReference type="InterPro" id="IPR036237">
    <property type="entry name" value="Xyl_isomerase-like_sf"/>
</dbReference>
<name>X0WKF7_9ZZZZ</name>
<dbReference type="EMBL" id="BARS01042654">
    <property type="protein sequence ID" value="GAG31140.1"/>
    <property type="molecule type" value="Genomic_DNA"/>
</dbReference>
<dbReference type="InterPro" id="IPR013022">
    <property type="entry name" value="Xyl_isomerase-like_TIM-brl"/>
</dbReference>
<dbReference type="SUPFAM" id="SSF51658">
    <property type="entry name" value="Xylose isomerase-like"/>
    <property type="match status" value="1"/>
</dbReference>
<gene>
    <name evidence="2" type="ORF">S01H1_64695</name>
</gene>